<dbReference type="PANTHER" id="PTHR21137">
    <property type="entry name" value="ODORANT RECEPTOR"/>
    <property type="match status" value="1"/>
</dbReference>
<evidence type="ECO:0000313" key="12">
    <source>
        <dbReference type="Proteomes" id="UP001231518"/>
    </source>
</evidence>
<evidence type="ECO:0000256" key="4">
    <source>
        <dbReference type="ARBA" id="ARBA00022692"/>
    </source>
</evidence>
<dbReference type="PANTHER" id="PTHR21137:SF35">
    <property type="entry name" value="ODORANT RECEPTOR 19A-RELATED"/>
    <property type="match status" value="1"/>
</dbReference>
<evidence type="ECO:0000256" key="6">
    <source>
        <dbReference type="ARBA" id="ARBA00022989"/>
    </source>
</evidence>
<reference evidence="11" key="1">
    <citation type="submission" date="2023-03" db="EMBL/GenBank/DDBJ databases">
        <title>Chromosome-level genomes of two armyworms, Mythimna separata and Mythimna loreyi, provide insights into the biosynthesis and reception of sex pheromones.</title>
        <authorList>
            <person name="Zhao H."/>
        </authorList>
    </citation>
    <scope>NUCLEOTIDE SEQUENCE</scope>
    <source>
        <strain evidence="11">BeijingLab</strain>
        <tissue evidence="11">Pupa</tissue>
    </source>
</reference>
<feature type="transmembrane region" description="Helical" evidence="10">
    <location>
        <begin position="363"/>
        <end position="382"/>
    </location>
</feature>
<keyword evidence="3 10" id="KW-0716">Sensory transduction</keyword>
<proteinExistence type="inferred from homology"/>
<dbReference type="EMBL" id="JARGEI010000002">
    <property type="protein sequence ID" value="KAJ8735436.1"/>
    <property type="molecule type" value="Genomic_DNA"/>
</dbReference>
<dbReference type="GO" id="GO:0005549">
    <property type="term" value="F:odorant binding"/>
    <property type="evidence" value="ECO:0007669"/>
    <property type="project" value="InterPro"/>
</dbReference>
<dbReference type="GO" id="GO:0007165">
    <property type="term" value="P:signal transduction"/>
    <property type="evidence" value="ECO:0007669"/>
    <property type="project" value="UniProtKB-KW"/>
</dbReference>
<evidence type="ECO:0000256" key="10">
    <source>
        <dbReference type="RuleBase" id="RU351113"/>
    </source>
</evidence>
<protein>
    <recommendedName>
        <fullName evidence="10">Odorant receptor</fullName>
    </recommendedName>
</protein>
<evidence type="ECO:0000256" key="8">
    <source>
        <dbReference type="ARBA" id="ARBA00023170"/>
    </source>
</evidence>
<evidence type="ECO:0000256" key="3">
    <source>
        <dbReference type="ARBA" id="ARBA00022606"/>
    </source>
</evidence>
<evidence type="ECO:0000313" key="11">
    <source>
        <dbReference type="EMBL" id="KAJ8735436.1"/>
    </source>
</evidence>
<evidence type="ECO:0000256" key="2">
    <source>
        <dbReference type="ARBA" id="ARBA00022475"/>
    </source>
</evidence>
<feature type="transmembrane region" description="Helical" evidence="10">
    <location>
        <begin position="293"/>
        <end position="314"/>
    </location>
</feature>
<keyword evidence="2" id="KW-1003">Cell membrane</keyword>
<feature type="transmembrane region" description="Helical" evidence="10">
    <location>
        <begin position="195"/>
        <end position="213"/>
    </location>
</feature>
<keyword evidence="12" id="KW-1185">Reference proteome</keyword>
<keyword evidence="8 10" id="KW-0675">Receptor</keyword>
<gene>
    <name evidence="11" type="ORF">PYW07_007056</name>
</gene>
<comment type="caution">
    <text evidence="11">The sequence shown here is derived from an EMBL/GenBank/DDBJ whole genome shotgun (WGS) entry which is preliminary data.</text>
</comment>
<evidence type="ECO:0000256" key="7">
    <source>
        <dbReference type="ARBA" id="ARBA00023136"/>
    </source>
</evidence>
<name>A0AAD7Z2I4_MYTSE</name>
<accession>A0AAD7Z2I4</accession>
<dbReference type="InterPro" id="IPR004117">
    <property type="entry name" value="7tm6_olfct_rcpt"/>
</dbReference>
<dbReference type="AlphaFoldDB" id="A0AAD7Z2I4"/>
<evidence type="ECO:0000256" key="1">
    <source>
        <dbReference type="ARBA" id="ARBA00004651"/>
    </source>
</evidence>
<feature type="transmembrane region" description="Helical" evidence="10">
    <location>
        <begin position="170"/>
        <end position="189"/>
    </location>
</feature>
<dbReference type="GO" id="GO:0004984">
    <property type="term" value="F:olfactory receptor activity"/>
    <property type="evidence" value="ECO:0007669"/>
    <property type="project" value="InterPro"/>
</dbReference>
<keyword evidence="9 10" id="KW-0807">Transducer</keyword>
<evidence type="ECO:0000256" key="9">
    <source>
        <dbReference type="ARBA" id="ARBA00023224"/>
    </source>
</evidence>
<comment type="caution">
    <text evidence="10">Lacks conserved residue(s) required for the propagation of feature annotation.</text>
</comment>
<feature type="transmembrane region" description="Helical" evidence="10">
    <location>
        <begin position="262"/>
        <end position="287"/>
    </location>
</feature>
<keyword evidence="5 10" id="KW-0552">Olfaction</keyword>
<dbReference type="Pfam" id="PF02949">
    <property type="entry name" value="7tm_6"/>
    <property type="match status" value="1"/>
</dbReference>
<evidence type="ECO:0000256" key="5">
    <source>
        <dbReference type="ARBA" id="ARBA00022725"/>
    </source>
</evidence>
<dbReference type="Proteomes" id="UP001231518">
    <property type="component" value="Chromosome 2"/>
</dbReference>
<keyword evidence="7 10" id="KW-0472">Membrane</keyword>
<keyword evidence="6 10" id="KW-1133">Transmembrane helix</keyword>
<comment type="similarity">
    <text evidence="10">Belongs to the insect chemoreceptor superfamily. Heteromeric odorant receptor channel (TC 1.A.69) family.</text>
</comment>
<organism evidence="11 12">
    <name type="scientific">Mythimna separata</name>
    <name type="common">Oriental armyworm</name>
    <name type="synonym">Pseudaletia separata</name>
    <dbReference type="NCBI Taxonomy" id="271217"/>
    <lineage>
        <taxon>Eukaryota</taxon>
        <taxon>Metazoa</taxon>
        <taxon>Ecdysozoa</taxon>
        <taxon>Arthropoda</taxon>
        <taxon>Hexapoda</taxon>
        <taxon>Insecta</taxon>
        <taxon>Pterygota</taxon>
        <taxon>Neoptera</taxon>
        <taxon>Endopterygota</taxon>
        <taxon>Lepidoptera</taxon>
        <taxon>Glossata</taxon>
        <taxon>Ditrysia</taxon>
        <taxon>Noctuoidea</taxon>
        <taxon>Noctuidae</taxon>
        <taxon>Noctuinae</taxon>
        <taxon>Hadenini</taxon>
        <taxon>Mythimna</taxon>
    </lineage>
</organism>
<keyword evidence="4 10" id="KW-0812">Transmembrane</keyword>
<sequence length="390" mass="45736">MGLHQIDCFKIHMKFWRFLAIWPGDDDSRSYNRYSKIFISTFVFVYYVLFTINFYFLPRRLDIFIDDMMFYFTDCSVVSKVLTFVLMRQKIVAILDVLESEIFQPDDDDGRAIIAQAKKFNKIYWKAVAFVSVLSNGTLLSPIIVHFIKGTELSFPVCSYGFFSESFRHMFVYPIYFYQSVGITFHMLYNVNVDTFFLGLLVFIIAQLEVLDVKLRKVTNENKLDDVDRNMTDKNKEAVMKINQCIIHYDEVARFCDLVEEVFSVTLFVQFGMASCIICVCLMRFTMPAPMDYFLFLGTYMCVMILQIMVPCWYGTQIMHRSSLLAFSIYNCDWTPRSRQFKSNMRLFVERTNKPLSITGGKMFCLSLPAFTSIMNSAYSFFTLLQQMND</sequence>
<feature type="transmembrane region" description="Helical" evidence="10">
    <location>
        <begin position="37"/>
        <end position="56"/>
    </location>
</feature>
<dbReference type="GO" id="GO:0005886">
    <property type="term" value="C:plasma membrane"/>
    <property type="evidence" value="ECO:0007669"/>
    <property type="project" value="UniProtKB-SubCell"/>
</dbReference>
<comment type="subcellular location">
    <subcellularLocation>
        <location evidence="1 10">Cell membrane</location>
        <topology evidence="1 10">Multi-pass membrane protein</topology>
    </subcellularLocation>
</comment>